<organism evidence="2 3">
    <name type="scientific">Phytophthora pseudosyringae</name>
    <dbReference type="NCBI Taxonomy" id="221518"/>
    <lineage>
        <taxon>Eukaryota</taxon>
        <taxon>Sar</taxon>
        <taxon>Stramenopiles</taxon>
        <taxon>Oomycota</taxon>
        <taxon>Peronosporomycetes</taxon>
        <taxon>Peronosporales</taxon>
        <taxon>Peronosporaceae</taxon>
        <taxon>Phytophthora</taxon>
    </lineage>
</organism>
<dbReference type="GO" id="GO:0005525">
    <property type="term" value="F:GTP binding"/>
    <property type="evidence" value="ECO:0007669"/>
    <property type="project" value="InterPro"/>
</dbReference>
<comment type="caution">
    <text evidence="2">The sequence shown here is derived from an EMBL/GenBank/DDBJ whole genome shotgun (WGS) entry which is preliminary data.</text>
</comment>
<dbReference type="PANTHER" id="PTHR22796:SF1">
    <property type="entry name" value="VWFA DOMAIN-CONTAINING PROTEIN"/>
    <property type="match status" value="1"/>
</dbReference>
<dbReference type="AlphaFoldDB" id="A0A8T1VEL1"/>
<dbReference type="InterPro" id="IPR030383">
    <property type="entry name" value="G_VLIG_dom"/>
</dbReference>
<gene>
    <name evidence="2" type="ORF">PHYPSEUDO_009759</name>
</gene>
<dbReference type="EMBL" id="JAGDFM010000404">
    <property type="protein sequence ID" value="KAG7378690.1"/>
    <property type="molecule type" value="Genomic_DNA"/>
</dbReference>
<reference evidence="2" key="1">
    <citation type="submission" date="2021-02" db="EMBL/GenBank/DDBJ databases">
        <authorList>
            <person name="Palmer J.M."/>
        </authorList>
    </citation>
    <scope>NUCLEOTIDE SEQUENCE</scope>
    <source>
        <strain evidence="2">SCRP734</strain>
    </source>
</reference>
<sequence>MARKKAKQSAVVSDKCFRLLRLKQEIQSDIKVLKAVVDEVDVLRLCRLLGMTVSDEGNRASKNKFEFGMFTPSDYDADFARFIREKLAAGSEQSEQDGADKLEVGCLFGKQLEVKAELARMGFWSSECEDGLSLQDQGVYCIESSGDRRQLVVFAWLDASLFEPEAIRNTPAYVLRFLITLSSNITCCLSQEDFRRVKSEVDAVSDSSSMRWSSCSVAFRVQKQVEQKDSISCGAVVKVSIPKFDRVKAAWFVGGVVSAVAVESSLPSTSEWVTWNDTVPYESFAEWLMKKRERFSIELPKRPLKPMDARDNLLANFGQFPEEELRALRTRFNEQLEEATHRIDREVFDHEMGNYGEAVQDARWLFAVRCPANASQMDSAWRHYQSLLQQWEQCGILANRDYQAYTMLYLPERIQGQMKVLDNAFQRHRSAFEEVLNTLVAGEPINADDGRRIWLLGVMQDAAQGVVGWLWRSNAQFSNQFRLAMEKHQPRLQRVWMDAVEYIVSLMQAAAREQRLQQSTKDREFRFAQEKEAALHEAFRRFREYLKAGDGHLSIKISKLMRTLDGNAVHIAWSEEVEKELAKVIRMYELGSTSPATIAPMGRMEIEPGFELRKLATVKLGQVVAILVKDSSTIVRRIQFPLQSSLKAEQVDVRTFPRACSLCSIRASDRRVAFLFDASSGRLGSVAFCRFNDSFTGVEATQSINVDASFGLANPLVDILLTERSLCAVDGKGDFQSFDHLGSGLLTFADELVVGRIMVDGNQQLCLSSISNEDHRALPTAVLGSEALSTELAVGSLGDVLYVVNAGEGTVYSSRLSVTVRSDAYRIQRSGNGAKSSHQKGCLQVDPKGKGSAAQHWLRVFYNVFEKFPVRSLVDMAMNPDSLVSLDLEVVVAGGDDVEEDHSGMEEATAVCVTYFNSLMADLRRLNKPLSGLNLAKKLKYRCSEKIGGSSGLQITSVRHVLLAVVSIVPVQICRAQDNMLKLLQDGEDCAKEASQTSSGHESDSTGTDASEIAQSIRFGLLSPLLESWNGRCVVVTSMGKQSTGKNYFLNHLAGTSFAISGSRCTDGAWMSLRLVSADVLLVVLDFEGLGSFERSEQEDIFLSVLNASVSLVTVFRMESRFDKDIDGLFSRFQKGVQLIKNDPRFSVGSCT</sequence>
<evidence type="ECO:0000313" key="2">
    <source>
        <dbReference type="EMBL" id="KAG7378690.1"/>
    </source>
</evidence>
<dbReference type="PROSITE" id="PS51717">
    <property type="entry name" value="G_VLIG"/>
    <property type="match status" value="1"/>
</dbReference>
<feature type="domain" description="VLIG-type G" evidence="1">
    <location>
        <begin position="1030"/>
        <end position="1152"/>
    </location>
</feature>
<proteinExistence type="predicted"/>
<protein>
    <recommendedName>
        <fullName evidence="1">VLIG-type G domain-containing protein</fullName>
    </recommendedName>
</protein>
<keyword evidence="3" id="KW-1185">Reference proteome</keyword>
<evidence type="ECO:0000313" key="3">
    <source>
        <dbReference type="Proteomes" id="UP000694044"/>
    </source>
</evidence>
<accession>A0A8T1VEL1</accession>
<evidence type="ECO:0000259" key="1">
    <source>
        <dbReference type="PROSITE" id="PS51717"/>
    </source>
</evidence>
<dbReference type="PANTHER" id="PTHR22796">
    <property type="entry name" value="URG4-RELATED"/>
    <property type="match status" value="1"/>
</dbReference>
<dbReference type="OrthoDB" id="166308at2759"/>
<name>A0A8T1VEL1_9STRA</name>
<dbReference type="Proteomes" id="UP000694044">
    <property type="component" value="Unassembled WGS sequence"/>
</dbReference>